<evidence type="ECO:0000256" key="1">
    <source>
        <dbReference type="SAM" id="MobiDB-lite"/>
    </source>
</evidence>
<name>A0A4Y2K4I3_ARAVE</name>
<comment type="caution">
    <text evidence="2">The sequence shown here is derived from an EMBL/GenBank/DDBJ whole genome shotgun (WGS) entry which is preliminary data.</text>
</comment>
<protein>
    <submittedName>
        <fullName evidence="2">Uncharacterized protein</fullName>
    </submittedName>
</protein>
<dbReference type="AlphaFoldDB" id="A0A4Y2K4I3"/>
<sequence>MSNEVGRPTDKEINKRRNSHLLRSTKKPPKQEFINSASSPAGWDNGDTGRNIHRIIPKVKQHHSRGNDQRFYSPQVIDPSNHTSKDPIYYQQADAVVEK</sequence>
<keyword evidence="3" id="KW-1185">Reference proteome</keyword>
<proteinExistence type="predicted"/>
<gene>
    <name evidence="2" type="ORF">AVEN_79645_1</name>
</gene>
<feature type="compositionally biased region" description="Basic residues" evidence="1">
    <location>
        <begin position="51"/>
        <end position="64"/>
    </location>
</feature>
<feature type="compositionally biased region" description="Basic residues" evidence="1">
    <location>
        <begin position="16"/>
        <end position="28"/>
    </location>
</feature>
<reference evidence="2 3" key="1">
    <citation type="journal article" date="2019" name="Sci. Rep.">
        <title>Orb-weaving spider Araneus ventricosus genome elucidates the spidroin gene catalogue.</title>
        <authorList>
            <person name="Kono N."/>
            <person name="Nakamura H."/>
            <person name="Ohtoshi R."/>
            <person name="Moran D.A.P."/>
            <person name="Shinohara A."/>
            <person name="Yoshida Y."/>
            <person name="Fujiwara M."/>
            <person name="Mori M."/>
            <person name="Tomita M."/>
            <person name="Arakawa K."/>
        </authorList>
    </citation>
    <scope>NUCLEOTIDE SEQUENCE [LARGE SCALE GENOMIC DNA]</scope>
</reference>
<dbReference type="EMBL" id="BGPR01004170">
    <property type="protein sequence ID" value="GBM96715.1"/>
    <property type="molecule type" value="Genomic_DNA"/>
</dbReference>
<feature type="region of interest" description="Disordered" evidence="1">
    <location>
        <begin position="1"/>
        <end position="99"/>
    </location>
</feature>
<evidence type="ECO:0000313" key="3">
    <source>
        <dbReference type="Proteomes" id="UP000499080"/>
    </source>
</evidence>
<evidence type="ECO:0000313" key="2">
    <source>
        <dbReference type="EMBL" id="GBM96715.1"/>
    </source>
</evidence>
<organism evidence="2 3">
    <name type="scientific">Araneus ventricosus</name>
    <name type="common">Orbweaver spider</name>
    <name type="synonym">Epeira ventricosa</name>
    <dbReference type="NCBI Taxonomy" id="182803"/>
    <lineage>
        <taxon>Eukaryota</taxon>
        <taxon>Metazoa</taxon>
        <taxon>Ecdysozoa</taxon>
        <taxon>Arthropoda</taxon>
        <taxon>Chelicerata</taxon>
        <taxon>Arachnida</taxon>
        <taxon>Araneae</taxon>
        <taxon>Araneomorphae</taxon>
        <taxon>Entelegynae</taxon>
        <taxon>Araneoidea</taxon>
        <taxon>Araneidae</taxon>
        <taxon>Araneus</taxon>
    </lineage>
</organism>
<accession>A0A4Y2K4I3</accession>
<dbReference type="Proteomes" id="UP000499080">
    <property type="component" value="Unassembled WGS sequence"/>
</dbReference>